<sequence>MKKSDDRIRILGSSGQRFARTKPVMQNIASIHCESLDKDYMYMVSDLLLGGDLRYHLHQQGKFAEDRHENV</sequence>
<dbReference type="AlphaFoldDB" id="A0A1I7XSP4"/>
<dbReference type="Gene3D" id="3.30.200.20">
    <property type="entry name" value="Phosphorylase Kinase, domain 1"/>
    <property type="match status" value="1"/>
</dbReference>
<protein>
    <submittedName>
        <fullName evidence="2">Transposase</fullName>
    </submittedName>
</protein>
<accession>A0A1I7XSP4</accession>
<proteinExistence type="predicted"/>
<dbReference type="Proteomes" id="UP000095283">
    <property type="component" value="Unplaced"/>
</dbReference>
<reference evidence="2" key="1">
    <citation type="submission" date="2016-11" db="UniProtKB">
        <authorList>
            <consortium name="WormBaseParasite"/>
        </authorList>
    </citation>
    <scope>IDENTIFICATION</scope>
</reference>
<dbReference type="Gene3D" id="1.10.510.10">
    <property type="entry name" value="Transferase(Phosphotransferase) domain 1"/>
    <property type="match status" value="1"/>
</dbReference>
<evidence type="ECO:0000313" key="1">
    <source>
        <dbReference type="Proteomes" id="UP000095283"/>
    </source>
</evidence>
<keyword evidence="1" id="KW-1185">Reference proteome</keyword>
<dbReference type="WBParaSite" id="Hba_20758">
    <property type="protein sequence ID" value="Hba_20758"/>
    <property type="gene ID" value="Hba_20758"/>
</dbReference>
<organism evidence="1 2">
    <name type="scientific">Heterorhabditis bacteriophora</name>
    <name type="common">Entomopathogenic nematode worm</name>
    <dbReference type="NCBI Taxonomy" id="37862"/>
    <lineage>
        <taxon>Eukaryota</taxon>
        <taxon>Metazoa</taxon>
        <taxon>Ecdysozoa</taxon>
        <taxon>Nematoda</taxon>
        <taxon>Chromadorea</taxon>
        <taxon>Rhabditida</taxon>
        <taxon>Rhabditina</taxon>
        <taxon>Rhabditomorpha</taxon>
        <taxon>Strongyloidea</taxon>
        <taxon>Heterorhabditidae</taxon>
        <taxon>Heterorhabditis</taxon>
    </lineage>
</organism>
<name>A0A1I7XSP4_HETBA</name>
<evidence type="ECO:0000313" key="2">
    <source>
        <dbReference type="WBParaSite" id="Hba_20758"/>
    </source>
</evidence>